<feature type="chain" id="PRO_5007284192" evidence="1">
    <location>
        <begin position="27"/>
        <end position="95"/>
    </location>
</feature>
<keyword evidence="1" id="KW-0732">Signal</keyword>
<evidence type="ECO:0000256" key="1">
    <source>
        <dbReference type="SAM" id="SignalP"/>
    </source>
</evidence>
<name>A0A131Y2Z0_IXORI</name>
<sequence length="95" mass="10549">MAHLERAVSLVLLLVTWMVLHDQSTAVPVAATSPRRTSHDVLGQCFPGTYVLELCQSCAKLTKLSKAYRMCCNDDPGNSTESVRSFCERLLRHSP</sequence>
<proteinExistence type="evidence at transcript level"/>
<reference evidence="2" key="1">
    <citation type="submission" date="2016-02" db="EMBL/GenBank/DDBJ databases">
        <title>RNAseq analyses of the midgut from blood- or serum-fed Ixodes ricinus ticks.</title>
        <authorList>
            <person name="Perner J."/>
            <person name="Provaznik J."/>
            <person name="Schrenkova J."/>
            <person name="Urbanova V."/>
            <person name="Ribeiro J.M."/>
            <person name="Kopacek P."/>
        </authorList>
    </citation>
    <scope>NUCLEOTIDE SEQUENCE</scope>
    <source>
        <tissue evidence="2">Gut</tissue>
    </source>
</reference>
<organism evidence="2">
    <name type="scientific">Ixodes ricinus</name>
    <name type="common">Common tick</name>
    <name type="synonym">Acarus ricinus</name>
    <dbReference type="NCBI Taxonomy" id="34613"/>
    <lineage>
        <taxon>Eukaryota</taxon>
        <taxon>Metazoa</taxon>
        <taxon>Ecdysozoa</taxon>
        <taxon>Arthropoda</taxon>
        <taxon>Chelicerata</taxon>
        <taxon>Arachnida</taxon>
        <taxon>Acari</taxon>
        <taxon>Parasitiformes</taxon>
        <taxon>Ixodida</taxon>
        <taxon>Ixodoidea</taxon>
        <taxon>Ixodidae</taxon>
        <taxon>Ixodinae</taxon>
        <taxon>Ixodes</taxon>
    </lineage>
</organism>
<protein>
    <submittedName>
        <fullName evidence="2">Putative secreted protein</fullName>
    </submittedName>
</protein>
<feature type="signal peptide" evidence="1">
    <location>
        <begin position="1"/>
        <end position="26"/>
    </location>
</feature>
<dbReference type="PANTHER" id="PTHR39945">
    <property type="entry name" value="FI14129P"/>
    <property type="match status" value="1"/>
</dbReference>
<accession>A0A131Y2Z0</accession>
<dbReference type="PANTHER" id="PTHR39945:SF1">
    <property type="entry name" value="FI14129P"/>
    <property type="match status" value="1"/>
</dbReference>
<dbReference type="AlphaFoldDB" id="A0A131Y2Z0"/>
<evidence type="ECO:0000313" key="2">
    <source>
        <dbReference type="EMBL" id="JAP73864.1"/>
    </source>
</evidence>
<dbReference type="EMBL" id="GEFM01001932">
    <property type="protein sequence ID" value="JAP73864.1"/>
    <property type="molecule type" value="mRNA"/>
</dbReference>